<evidence type="ECO:0000313" key="1">
    <source>
        <dbReference type="EMBL" id="KAL2052127.1"/>
    </source>
</evidence>
<organism evidence="1 2">
    <name type="scientific">Lepraria finkii</name>
    <dbReference type="NCBI Taxonomy" id="1340010"/>
    <lineage>
        <taxon>Eukaryota</taxon>
        <taxon>Fungi</taxon>
        <taxon>Dikarya</taxon>
        <taxon>Ascomycota</taxon>
        <taxon>Pezizomycotina</taxon>
        <taxon>Lecanoromycetes</taxon>
        <taxon>OSLEUM clade</taxon>
        <taxon>Lecanoromycetidae</taxon>
        <taxon>Lecanorales</taxon>
        <taxon>Lecanorineae</taxon>
        <taxon>Stereocaulaceae</taxon>
        <taxon>Lepraria</taxon>
    </lineage>
</organism>
<proteinExistence type="predicted"/>
<sequence>MALFGHAAEWWHGDARINPKDIKFQFFGFEGFGGGFDRTKIIKFEGKIFKLASRQGVVHQRLYLFLALLGLGFRPSSYVNFATCMEQNVDELIVKPRVSACDDEDLAL</sequence>
<accession>A0ABR4B482</accession>
<protein>
    <submittedName>
        <fullName evidence="1">Uncharacterized protein</fullName>
    </submittedName>
</protein>
<gene>
    <name evidence="1" type="ORF">ABVK25_007569</name>
</gene>
<keyword evidence="2" id="KW-1185">Reference proteome</keyword>
<evidence type="ECO:0000313" key="2">
    <source>
        <dbReference type="Proteomes" id="UP001590951"/>
    </source>
</evidence>
<name>A0ABR4B482_9LECA</name>
<dbReference type="EMBL" id="JBHFEH010000029">
    <property type="protein sequence ID" value="KAL2052127.1"/>
    <property type="molecule type" value="Genomic_DNA"/>
</dbReference>
<comment type="caution">
    <text evidence="1">The sequence shown here is derived from an EMBL/GenBank/DDBJ whole genome shotgun (WGS) entry which is preliminary data.</text>
</comment>
<reference evidence="1 2" key="1">
    <citation type="submission" date="2024-09" db="EMBL/GenBank/DDBJ databases">
        <title>Rethinking Asexuality: The Enigmatic Case of Functional Sexual Genes in Lepraria (Stereocaulaceae).</title>
        <authorList>
            <person name="Doellman M."/>
            <person name="Sun Y."/>
            <person name="Barcenas-Pena A."/>
            <person name="Lumbsch H.T."/>
            <person name="Grewe F."/>
        </authorList>
    </citation>
    <scope>NUCLEOTIDE SEQUENCE [LARGE SCALE GENOMIC DNA]</scope>
    <source>
        <strain evidence="1 2">Grewe 0041</strain>
    </source>
</reference>
<dbReference type="Proteomes" id="UP001590951">
    <property type="component" value="Unassembled WGS sequence"/>
</dbReference>